<dbReference type="Proteomes" id="UP001225034">
    <property type="component" value="Unassembled WGS sequence"/>
</dbReference>
<comment type="caution">
    <text evidence="2">The sequence shown here is derived from an EMBL/GenBank/DDBJ whole genome shotgun (WGS) entry which is preliminary data.</text>
</comment>
<dbReference type="EMBL" id="JAUSUA010000007">
    <property type="protein sequence ID" value="MDQ0208884.1"/>
    <property type="molecule type" value="Genomic_DNA"/>
</dbReference>
<accession>A0ABT9YML8</accession>
<keyword evidence="1" id="KW-1133">Transmembrane helix</keyword>
<evidence type="ECO:0000313" key="3">
    <source>
        <dbReference type="Proteomes" id="UP001225034"/>
    </source>
</evidence>
<keyword evidence="1" id="KW-0472">Membrane</keyword>
<organism evidence="2 3">
    <name type="scientific">Alkalicoccobacillus murimartini</name>
    <dbReference type="NCBI Taxonomy" id="171685"/>
    <lineage>
        <taxon>Bacteria</taxon>
        <taxon>Bacillati</taxon>
        <taxon>Bacillota</taxon>
        <taxon>Bacilli</taxon>
        <taxon>Bacillales</taxon>
        <taxon>Bacillaceae</taxon>
        <taxon>Alkalicoccobacillus</taxon>
    </lineage>
</organism>
<feature type="transmembrane region" description="Helical" evidence="1">
    <location>
        <begin position="49"/>
        <end position="73"/>
    </location>
</feature>
<feature type="transmembrane region" description="Helical" evidence="1">
    <location>
        <begin position="21"/>
        <end position="43"/>
    </location>
</feature>
<proteinExistence type="predicted"/>
<evidence type="ECO:0000313" key="2">
    <source>
        <dbReference type="EMBL" id="MDQ0208884.1"/>
    </source>
</evidence>
<evidence type="ECO:0000256" key="1">
    <source>
        <dbReference type="SAM" id="Phobius"/>
    </source>
</evidence>
<keyword evidence="3" id="KW-1185">Reference proteome</keyword>
<sequence length="214" mass="25270">MYRESLFTRIFDKYENYIMAFMLFFSLMILLIIIWALMTTLGVWGENLIIALVGFSGSILGGAVTLIGVMVANKNSRKIEEERRELEKINRFMDSYYDIYAALEKAKNLAINVMSVTSDISTNQEQAYAFKLIEYQDELLEAFRDTHRYIQDAGFAKSLIENMRDYNRLYVMGFYNDKKDNEFRERQESIIRAAITHIDKSLYQLIEKKRKYEK</sequence>
<reference evidence="2 3" key="1">
    <citation type="submission" date="2023-07" db="EMBL/GenBank/DDBJ databases">
        <title>Genomic Encyclopedia of Type Strains, Phase IV (KMG-IV): sequencing the most valuable type-strain genomes for metagenomic binning, comparative biology and taxonomic classification.</title>
        <authorList>
            <person name="Goeker M."/>
        </authorList>
    </citation>
    <scope>NUCLEOTIDE SEQUENCE [LARGE SCALE GENOMIC DNA]</scope>
    <source>
        <strain evidence="2 3">DSM 19154</strain>
    </source>
</reference>
<dbReference type="RefSeq" id="WP_306985300.1">
    <property type="nucleotide sequence ID" value="NZ_JAUSUA010000007.1"/>
</dbReference>
<protein>
    <submittedName>
        <fullName evidence="2">Uncharacterized protein</fullName>
    </submittedName>
</protein>
<name>A0ABT9YML8_9BACI</name>
<gene>
    <name evidence="2" type="ORF">J2S05_003708</name>
</gene>
<keyword evidence="1" id="KW-0812">Transmembrane</keyword>